<sequence>MKVLRVEGLVKARLRRRVNRFTVEVEVDGSPVKAHLTNTGRLEEYLVDGRKALCARINGPLLKYRLIAVEDVGGYAVVDTITQQRVFELLVQLNAIPWLRDCFIVKRNYRVEGEVIDYLVECRGLQRLVELKSSVLRTLDNYASYPDCPTDRGVRQIETLARLAEKHRPLVVFIAALPHVKGFKPFCKGDPRILDAMRNASMKGVVFKSINAYMIDDSGWIVLENPDIPLLLEC</sequence>
<dbReference type="EMBL" id="DSJT01000017">
    <property type="protein sequence ID" value="HEF87291.1"/>
    <property type="molecule type" value="Genomic_DNA"/>
</dbReference>
<name>A0A7C2BKI5_9CREN</name>
<dbReference type="NCBIfam" id="TIGR00230">
    <property type="entry name" value="sfsA"/>
    <property type="match status" value="1"/>
</dbReference>
<dbReference type="GO" id="GO:0003677">
    <property type="term" value="F:DNA binding"/>
    <property type="evidence" value="ECO:0007669"/>
    <property type="project" value="InterPro"/>
</dbReference>
<dbReference type="CDD" id="cd22358">
    <property type="entry name" value="SfsA-like_archaeal"/>
    <property type="match status" value="1"/>
</dbReference>
<organism evidence="3">
    <name type="scientific">Thermosphaera aggregans</name>
    <dbReference type="NCBI Taxonomy" id="54254"/>
    <lineage>
        <taxon>Archaea</taxon>
        <taxon>Thermoproteota</taxon>
        <taxon>Thermoprotei</taxon>
        <taxon>Desulfurococcales</taxon>
        <taxon>Desulfurococcaceae</taxon>
        <taxon>Thermosphaera</taxon>
    </lineage>
</organism>
<evidence type="ECO:0000259" key="1">
    <source>
        <dbReference type="Pfam" id="PF03749"/>
    </source>
</evidence>
<dbReference type="Pfam" id="PF03749">
    <property type="entry name" value="SfsA"/>
    <property type="match status" value="1"/>
</dbReference>
<dbReference type="Gene3D" id="2.40.50.580">
    <property type="match status" value="1"/>
</dbReference>
<reference evidence="3" key="1">
    <citation type="journal article" date="2020" name="mSystems">
        <title>Genome- and Community-Level Interaction Insights into Carbon Utilization and Element Cycling Functions of Hydrothermarchaeota in Hydrothermal Sediment.</title>
        <authorList>
            <person name="Zhou Z."/>
            <person name="Liu Y."/>
            <person name="Xu W."/>
            <person name="Pan J."/>
            <person name="Luo Z.H."/>
            <person name="Li M."/>
        </authorList>
    </citation>
    <scope>NUCLEOTIDE SEQUENCE [LARGE SCALE GENOMIC DNA]</scope>
    <source>
        <strain evidence="3">SpSt-23</strain>
    </source>
</reference>
<gene>
    <name evidence="3" type="primary">sfsA</name>
    <name evidence="3" type="ORF">ENP55_03165</name>
</gene>
<dbReference type="InterPro" id="IPR005224">
    <property type="entry name" value="SfsA"/>
</dbReference>
<dbReference type="InterPro" id="IPR040452">
    <property type="entry name" value="SfsA_C"/>
</dbReference>
<evidence type="ECO:0000313" key="3">
    <source>
        <dbReference type="EMBL" id="HEF87291.1"/>
    </source>
</evidence>
<dbReference type="AlphaFoldDB" id="A0A7C2BKI5"/>
<proteinExistence type="predicted"/>
<dbReference type="Gene3D" id="3.40.1350.60">
    <property type="match status" value="1"/>
</dbReference>
<comment type="caution">
    <text evidence="3">The sequence shown here is derived from an EMBL/GenBank/DDBJ whole genome shotgun (WGS) entry which is preliminary data.</text>
</comment>
<accession>A0A7C2BKI5</accession>
<dbReference type="InterPro" id="IPR041465">
    <property type="entry name" value="SfsA_N"/>
</dbReference>
<feature type="domain" description="SfsA N-terminal OB" evidence="2">
    <location>
        <begin position="16"/>
        <end position="77"/>
    </location>
</feature>
<feature type="domain" description="Sugar fermentation stimulation protein C-terminal" evidence="1">
    <location>
        <begin position="83"/>
        <end position="212"/>
    </location>
</feature>
<protein>
    <submittedName>
        <fullName evidence="3">DNA/RNA nuclease SfsA</fullName>
    </submittedName>
</protein>
<evidence type="ECO:0000259" key="2">
    <source>
        <dbReference type="Pfam" id="PF17746"/>
    </source>
</evidence>
<dbReference type="PANTHER" id="PTHR30545:SF2">
    <property type="entry name" value="SUGAR FERMENTATION STIMULATION PROTEIN A"/>
    <property type="match status" value="1"/>
</dbReference>
<dbReference type="PANTHER" id="PTHR30545">
    <property type="entry name" value="SUGAR FERMENTATION STIMULATION PROTEIN A"/>
    <property type="match status" value="1"/>
</dbReference>
<dbReference type="Pfam" id="PF17746">
    <property type="entry name" value="SfsA_N"/>
    <property type="match status" value="1"/>
</dbReference>